<gene>
    <name evidence="1" type="ORF">TM448A01190_0020</name>
</gene>
<proteinExistence type="predicted"/>
<organism evidence="1">
    <name type="scientific">viral metagenome</name>
    <dbReference type="NCBI Taxonomy" id="1070528"/>
    <lineage>
        <taxon>unclassified sequences</taxon>
        <taxon>metagenomes</taxon>
        <taxon>organismal metagenomes</taxon>
    </lineage>
</organism>
<dbReference type="EMBL" id="MT144108">
    <property type="protein sequence ID" value="QJA48908.1"/>
    <property type="molecule type" value="Genomic_DNA"/>
</dbReference>
<evidence type="ECO:0000313" key="1">
    <source>
        <dbReference type="EMBL" id="QJA48908.1"/>
    </source>
</evidence>
<reference evidence="1" key="1">
    <citation type="submission" date="2020-03" db="EMBL/GenBank/DDBJ databases">
        <title>The deep terrestrial virosphere.</title>
        <authorList>
            <person name="Holmfeldt K."/>
            <person name="Nilsson E."/>
            <person name="Simone D."/>
            <person name="Lopez-Fernandez M."/>
            <person name="Wu X."/>
            <person name="de Brujin I."/>
            <person name="Lundin D."/>
            <person name="Andersson A."/>
            <person name="Bertilsson S."/>
            <person name="Dopson M."/>
        </authorList>
    </citation>
    <scope>NUCLEOTIDE SEQUENCE</scope>
    <source>
        <strain evidence="1">TM448A01190</strain>
    </source>
</reference>
<name>A0A6H1ZN20_9ZZZZ</name>
<accession>A0A6H1ZN20</accession>
<protein>
    <submittedName>
        <fullName evidence="1">Uncharacterized protein</fullName>
    </submittedName>
</protein>
<sequence>MSYNIDRWKVKKLKNLCIPVLSFFTNPRKDWHPEKEYDEEGILTLSFGERAEIKGKVENKILLVSNIEFSGACSGTSMFWILEPALKDSTGELIASCVWEGGDSINRLIVKDGKVTWKDITI</sequence>
<dbReference type="AlphaFoldDB" id="A0A6H1ZN20"/>